<sequence>MSPTITRKSFNRAVLAAAVAALLPLSAALASTASPYTPAAFKAAQSAGEPVLIEIHADWCPTCKAQTPIIQRLTADPKFAKLKVFRVDFDGQKDVVKQFGATMQSTLIVFNGAAEKGRSVGDTKEASIASLLAKAL</sequence>
<evidence type="ECO:0000313" key="4">
    <source>
        <dbReference type="EMBL" id="PZA11445.1"/>
    </source>
</evidence>
<feature type="domain" description="Thioredoxin" evidence="3">
    <location>
        <begin position="17"/>
        <end position="136"/>
    </location>
</feature>
<dbReference type="InterPro" id="IPR013766">
    <property type="entry name" value="Thioredoxin_domain"/>
</dbReference>
<reference evidence="4 5" key="1">
    <citation type="submission" date="2018-06" db="EMBL/GenBank/DDBJ databases">
        <title>Draft Whole-Genome Sequence of the purple photosynthetic bacterium Rhodospeudomonas palustris XCP.</title>
        <authorList>
            <person name="Rayyan A."/>
            <person name="Meyer T.E."/>
            <person name="Kyndt J.A."/>
        </authorList>
    </citation>
    <scope>NUCLEOTIDE SEQUENCE [LARGE SCALE GENOMIC DNA]</scope>
    <source>
        <strain evidence="4 5">XCP</strain>
    </source>
</reference>
<dbReference type="InterPro" id="IPR017937">
    <property type="entry name" value="Thioredoxin_CS"/>
</dbReference>
<evidence type="ECO:0000313" key="5">
    <source>
        <dbReference type="Proteomes" id="UP000248134"/>
    </source>
</evidence>
<feature type="chain" id="PRO_5016252607" evidence="2">
    <location>
        <begin position="31"/>
        <end position="136"/>
    </location>
</feature>
<proteinExistence type="predicted"/>
<organism evidence="4 5">
    <name type="scientific">Rhodopseudomonas palustris</name>
    <dbReference type="NCBI Taxonomy" id="1076"/>
    <lineage>
        <taxon>Bacteria</taxon>
        <taxon>Pseudomonadati</taxon>
        <taxon>Pseudomonadota</taxon>
        <taxon>Alphaproteobacteria</taxon>
        <taxon>Hyphomicrobiales</taxon>
        <taxon>Nitrobacteraceae</taxon>
        <taxon>Rhodopseudomonas</taxon>
    </lineage>
</organism>
<dbReference type="CDD" id="cd02947">
    <property type="entry name" value="TRX_family"/>
    <property type="match status" value="1"/>
</dbReference>
<dbReference type="Proteomes" id="UP000248134">
    <property type="component" value="Unassembled WGS sequence"/>
</dbReference>
<keyword evidence="2" id="KW-0732">Signal</keyword>
<dbReference type="GO" id="GO:0015036">
    <property type="term" value="F:disulfide oxidoreductase activity"/>
    <property type="evidence" value="ECO:0007669"/>
    <property type="project" value="UniProtKB-ARBA"/>
</dbReference>
<dbReference type="InterPro" id="IPR006311">
    <property type="entry name" value="TAT_signal"/>
</dbReference>
<feature type="signal peptide" evidence="2">
    <location>
        <begin position="1"/>
        <end position="30"/>
    </location>
</feature>
<dbReference type="SUPFAM" id="SSF52833">
    <property type="entry name" value="Thioredoxin-like"/>
    <property type="match status" value="1"/>
</dbReference>
<dbReference type="Gene3D" id="3.40.30.10">
    <property type="entry name" value="Glutaredoxin"/>
    <property type="match status" value="1"/>
</dbReference>
<dbReference type="PROSITE" id="PS51318">
    <property type="entry name" value="TAT"/>
    <property type="match status" value="1"/>
</dbReference>
<dbReference type="PROSITE" id="PS51352">
    <property type="entry name" value="THIOREDOXIN_2"/>
    <property type="match status" value="1"/>
</dbReference>
<dbReference type="OrthoDB" id="7950124at2"/>
<dbReference type="EMBL" id="QKQS01000023">
    <property type="protein sequence ID" value="PZA11445.1"/>
    <property type="molecule type" value="Genomic_DNA"/>
</dbReference>
<protein>
    <submittedName>
        <fullName evidence="4">Thioredoxin</fullName>
    </submittedName>
</protein>
<dbReference type="Pfam" id="PF00085">
    <property type="entry name" value="Thioredoxin"/>
    <property type="match status" value="1"/>
</dbReference>
<dbReference type="InterPro" id="IPR036249">
    <property type="entry name" value="Thioredoxin-like_sf"/>
</dbReference>
<dbReference type="AlphaFoldDB" id="A0A323UF32"/>
<dbReference type="RefSeq" id="WP_110787528.1">
    <property type="nucleotide sequence ID" value="NZ_QKQS01000023.1"/>
</dbReference>
<accession>A0A323UF32</accession>
<evidence type="ECO:0000256" key="1">
    <source>
        <dbReference type="ARBA" id="ARBA00023284"/>
    </source>
</evidence>
<gene>
    <name evidence="4" type="ORF">DNX69_19430</name>
</gene>
<evidence type="ECO:0000256" key="2">
    <source>
        <dbReference type="SAM" id="SignalP"/>
    </source>
</evidence>
<keyword evidence="1" id="KW-0676">Redox-active center</keyword>
<evidence type="ECO:0000259" key="3">
    <source>
        <dbReference type="PROSITE" id="PS51352"/>
    </source>
</evidence>
<comment type="caution">
    <text evidence="4">The sequence shown here is derived from an EMBL/GenBank/DDBJ whole genome shotgun (WGS) entry which is preliminary data.</text>
</comment>
<dbReference type="PROSITE" id="PS00194">
    <property type="entry name" value="THIOREDOXIN_1"/>
    <property type="match status" value="1"/>
</dbReference>
<name>A0A323UF32_RHOPL</name>